<keyword evidence="1" id="KW-0472">Membrane</keyword>
<dbReference type="STRING" id="1427518.XSR1_650019"/>
<keyword evidence="1" id="KW-0812">Transmembrane</keyword>
<protein>
    <submittedName>
        <fullName evidence="2">Uncharacterized protein</fullName>
    </submittedName>
</protein>
<keyword evidence="3" id="KW-1185">Reference proteome</keyword>
<dbReference type="EMBL" id="CBXF010000127">
    <property type="protein sequence ID" value="CDL85203.1"/>
    <property type="molecule type" value="Genomic_DNA"/>
</dbReference>
<proteinExistence type="predicted"/>
<evidence type="ECO:0000313" key="2">
    <source>
        <dbReference type="EMBL" id="CDL85203.1"/>
    </source>
</evidence>
<evidence type="ECO:0000256" key="1">
    <source>
        <dbReference type="SAM" id="Phobius"/>
    </source>
</evidence>
<evidence type="ECO:0000313" key="3">
    <source>
        <dbReference type="Proteomes" id="UP000019202"/>
    </source>
</evidence>
<organism evidence="2 3">
    <name type="scientific">Xenorhabdus szentirmaii DSM 16338</name>
    <dbReference type="NCBI Taxonomy" id="1427518"/>
    <lineage>
        <taxon>Bacteria</taxon>
        <taxon>Pseudomonadati</taxon>
        <taxon>Pseudomonadota</taxon>
        <taxon>Gammaproteobacteria</taxon>
        <taxon>Enterobacterales</taxon>
        <taxon>Morganellaceae</taxon>
        <taxon>Xenorhabdus</taxon>
    </lineage>
</organism>
<sequence length="58" mass="6697">MSLSPILVILPLSPTLQIRLALAVVIKNNNVDINIVIFFIFNFPVFILMFYYVSCFNF</sequence>
<feature type="transmembrane region" description="Helical" evidence="1">
    <location>
        <begin position="33"/>
        <end position="53"/>
    </location>
</feature>
<comment type="caution">
    <text evidence="2">The sequence shown here is derived from an EMBL/GenBank/DDBJ whole genome shotgun (WGS) entry which is preliminary data.</text>
</comment>
<accession>W1J560</accession>
<gene>
    <name evidence="2" type="ORF">XSR1_650019</name>
</gene>
<keyword evidence="1" id="KW-1133">Transmembrane helix</keyword>
<name>W1J560_9GAMM</name>
<reference evidence="2" key="1">
    <citation type="submission" date="2013-11" db="EMBL/GenBank/DDBJ databases">
        <title>Draft genome sequence and annotation of the entomopathogenic bacteria, Xenorhabdus cabanillasi strain JM26 and Xenorhabdus szentirmai strain DSM 16338.</title>
        <authorList>
            <person name="Gualtieri M."/>
            <person name="Ogier J.C."/>
            <person name="Pages S."/>
            <person name="Givaudan A."/>
            <person name="Gaudriault S."/>
        </authorList>
    </citation>
    <scope>NUCLEOTIDE SEQUENCE [LARGE SCALE GENOMIC DNA]</scope>
    <source>
        <strain evidence="2">DSM 16338</strain>
    </source>
</reference>
<dbReference type="AlphaFoldDB" id="W1J560"/>
<dbReference type="Proteomes" id="UP000019202">
    <property type="component" value="Unassembled WGS sequence"/>
</dbReference>